<feature type="transmembrane region" description="Helical" evidence="1">
    <location>
        <begin position="76"/>
        <end position="98"/>
    </location>
</feature>
<evidence type="ECO:0000313" key="4">
    <source>
        <dbReference type="Proteomes" id="UP000193925"/>
    </source>
</evidence>
<keyword evidence="1" id="KW-1133">Transmembrane helix</keyword>
<organism evidence="2">
    <name type="scientific">Acidithiobacillus ferrivorans</name>
    <dbReference type="NCBI Taxonomy" id="160808"/>
    <lineage>
        <taxon>Bacteria</taxon>
        <taxon>Pseudomonadati</taxon>
        <taxon>Pseudomonadota</taxon>
        <taxon>Acidithiobacillia</taxon>
        <taxon>Acidithiobacillales</taxon>
        <taxon>Acidithiobacillaceae</taxon>
        <taxon>Acidithiobacillus</taxon>
    </lineage>
</organism>
<protein>
    <submittedName>
        <fullName evidence="2">Uncharacterized protein</fullName>
    </submittedName>
</protein>
<accession>A0A060URJ2</accession>
<sequence>MLEKGNKIGGYFFGLLSTVYTVGVLTAWCILVLIFYTIHANATLLIPVLIWSYSVATGPISWLAQKDLRSGNENAGIITLFIYVAYILASLAILLVGFSVPNVLVIFGVVMTIGFIVLFSVAYLAKNSQAYY</sequence>
<dbReference type="Proteomes" id="UP000193925">
    <property type="component" value="Chromosome AFERRI"/>
</dbReference>
<keyword evidence="4" id="KW-1185">Reference proteome</keyword>
<feature type="transmembrane region" description="Helical" evidence="1">
    <location>
        <begin position="12"/>
        <end position="38"/>
    </location>
</feature>
<reference evidence="2" key="1">
    <citation type="submission" date="2014-03" db="EMBL/GenBank/DDBJ databases">
        <authorList>
            <person name="Genoscope - CEA"/>
        </authorList>
    </citation>
    <scope>NUCLEOTIDE SEQUENCE [LARGE SCALE GENOMIC DNA]</scope>
    <source>
        <strain evidence="2">CF27</strain>
    </source>
</reference>
<proteinExistence type="predicted"/>
<feature type="transmembrane region" description="Helical" evidence="1">
    <location>
        <begin position="44"/>
        <end position="64"/>
    </location>
</feature>
<evidence type="ECO:0000313" key="2">
    <source>
        <dbReference type="EMBL" id="CDQ11252.1"/>
    </source>
</evidence>
<name>A0A060URJ2_9PROT</name>
<dbReference type="EMBL" id="CCCS020000049">
    <property type="protein sequence ID" value="CDQ11252.1"/>
    <property type="molecule type" value="Genomic_DNA"/>
</dbReference>
<keyword evidence="1" id="KW-0812">Transmembrane</keyword>
<feature type="transmembrane region" description="Helical" evidence="1">
    <location>
        <begin position="104"/>
        <end position="125"/>
    </location>
</feature>
<gene>
    <name evidence="3" type="ORF">AFERRI_50815</name>
    <name evidence="2" type="ORF">AFERRI_530147</name>
</gene>
<evidence type="ECO:0000256" key="1">
    <source>
        <dbReference type="SAM" id="Phobius"/>
    </source>
</evidence>
<reference evidence="2" key="2">
    <citation type="submission" date="2014-07" db="EMBL/GenBank/DDBJ databases">
        <title>Initial genome analysis of the psychrotolerant acidophile Acidithiobacillus ferrivorans CF27: insights into iron and sulfur oxidation pathways and into biofilm formation.</title>
        <authorList>
            <person name="Talla E."/>
            <person name="Hedrich S."/>
            <person name="Mangenot S."/>
            <person name="Ji B."/>
            <person name="Johnson D.B."/>
            <person name="Barbe V."/>
            <person name="Bonnefoy V."/>
        </authorList>
    </citation>
    <scope>NUCLEOTIDE SEQUENCE [LARGE SCALE GENOMIC DNA]</scope>
    <source>
        <strain evidence="2">CF27</strain>
    </source>
</reference>
<dbReference type="EMBL" id="LT841305">
    <property type="protein sequence ID" value="SMH67613.1"/>
    <property type="molecule type" value="Genomic_DNA"/>
</dbReference>
<reference evidence="3 4" key="3">
    <citation type="submission" date="2017-03" db="EMBL/GenBank/DDBJ databases">
        <authorList>
            <person name="Regsiter A."/>
            <person name="William W."/>
        </authorList>
    </citation>
    <scope>NUCLEOTIDE SEQUENCE [LARGE SCALE GENOMIC DNA]</scope>
    <source>
        <strain evidence="3">PRJEB5721</strain>
    </source>
</reference>
<keyword evidence="1" id="KW-0472">Membrane</keyword>
<evidence type="ECO:0000313" key="3">
    <source>
        <dbReference type="EMBL" id="SMH67613.1"/>
    </source>
</evidence>
<dbReference type="AlphaFoldDB" id="A0A060URJ2"/>
<dbReference type="RefSeq" id="WP_035194188.1">
    <property type="nucleotide sequence ID" value="NZ_CCCS020000049.1"/>
</dbReference>